<dbReference type="SUPFAM" id="SSF53383">
    <property type="entry name" value="PLP-dependent transferases"/>
    <property type="match status" value="1"/>
</dbReference>
<reference evidence="8 9" key="1">
    <citation type="submission" date="2018-12" db="EMBL/GenBank/DDBJ databases">
        <authorList>
            <consortium name="Pathogen Informatics"/>
        </authorList>
    </citation>
    <scope>NUCLEOTIDE SEQUENCE [LARGE SCALE GENOMIC DNA]</scope>
    <source>
        <strain evidence="8 9">NCTC10036</strain>
    </source>
</reference>
<dbReference type="Proteomes" id="UP000281904">
    <property type="component" value="Chromosome"/>
</dbReference>
<dbReference type="Pfam" id="PF00202">
    <property type="entry name" value="Aminotran_3"/>
    <property type="match status" value="1"/>
</dbReference>
<dbReference type="GO" id="GO:0030170">
    <property type="term" value="F:pyridoxal phosphate binding"/>
    <property type="evidence" value="ECO:0007669"/>
    <property type="project" value="InterPro"/>
</dbReference>
<dbReference type="InterPro" id="IPR015424">
    <property type="entry name" value="PyrdxlP-dep_Trfase"/>
</dbReference>
<keyword evidence="10" id="KW-1185">Reference proteome</keyword>
<keyword evidence="4 8" id="KW-0808">Transferase</keyword>
<dbReference type="PROSITE" id="PS00600">
    <property type="entry name" value="AA_TRANSFER_CLASS_3"/>
    <property type="match status" value="1"/>
</dbReference>
<evidence type="ECO:0000313" key="9">
    <source>
        <dbReference type="Proteomes" id="UP000281904"/>
    </source>
</evidence>
<evidence type="ECO:0000256" key="3">
    <source>
        <dbReference type="ARBA" id="ARBA00022576"/>
    </source>
</evidence>
<dbReference type="InterPro" id="IPR049704">
    <property type="entry name" value="Aminotrans_3_PPA_site"/>
</dbReference>
<dbReference type="AlphaFoldDB" id="A0A3S4X1L4"/>
<comment type="similarity">
    <text evidence="2 6">Belongs to the class-III pyridoxal-phosphate-dependent aminotransferase family.</text>
</comment>
<evidence type="ECO:0000256" key="5">
    <source>
        <dbReference type="ARBA" id="ARBA00022898"/>
    </source>
</evidence>
<keyword evidence="3 8" id="KW-0032">Aminotransferase</keyword>
<dbReference type="InterPro" id="IPR015422">
    <property type="entry name" value="PyrdxlP-dep_Trfase_small"/>
</dbReference>
<dbReference type="Proteomes" id="UP000624159">
    <property type="component" value="Unassembled WGS sequence"/>
</dbReference>
<evidence type="ECO:0000256" key="4">
    <source>
        <dbReference type="ARBA" id="ARBA00022679"/>
    </source>
</evidence>
<evidence type="ECO:0000313" key="8">
    <source>
        <dbReference type="EMBL" id="VEI70557.1"/>
    </source>
</evidence>
<evidence type="ECO:0000256" key="2">
    <source>
        <dbReference type="ARBA" id="ARBA00008954"/>
    </source>
</evidence>
<dbReference type="GO" id="GO:0045303">
    <property type="term" value="F:diaminobutyrate-2-oxoglutarate transaminase activity"/>
    <property type="evidence" value="ECO:0007669"/>
    <property type="project" value="UniProtKB-EC"/>
</dbReference>
<dbReference type="PIRSF" id="PIRSF000521">
    <property type="entry name" value="Transaminase_4ab_Lys_Orn"/>
    <property type="match status" value="1"/>
</dbReference>
<evidence type="ECO:0000256" key="6">
    <source>
        <dbReference type="RuleBase" id="RU003560"/>
    </source>
</evidence>
<proteinExistence type="inferred from homology"/>
<gene>
    <name evidence="8" type="primary">dat_3</name>
    <name evidence="7" type="ORF">I5U13_20085</name>
    <name evidence="8" type="ORF">NCTC10036_04040</name>
</gene>
<evidence type="ECO:0000313" key="7">
    <source>
        <dbReference type="EMBL" id="MBH1931958.1"/>
    </source>
</evidence>
<dbReference type="CDD" id="cd00610">
    <property type="entry name" value="OAT_like"/>
    <property type="match status" value="1"/>
</dbReference>
<dbReference type="RefSeq" id="WP_126532723.1">
    <property type="nucleotide sequence ID" value="NZ_JADULK010000013.1"/>
</dbReference>
<organism evidence="8 9">
    <name type="scientific">Serratia rubidaea</name>
    <name type="common">Serratia marinorubra</name>
    <dbReference type="NCBI Taxonomy" id="61652"/>
    <lineage>
        <taxon>Bacteria</taxon>
        <taxon>Pseudomonadati</taxon>
        <taxon>Pseudomonadota</taxon>
        <taxon>Gammaproteobacteria</taxon>
        <taxon>Enterobacterales</taxon>
        <taxon>Yersiniaceae</taxon>
        <taxon>Serratia</taxon>
    </lineage>
</organism>
<dbReference type="PANTHER" id="PTHR43552:SF1">
    <property type="entry name" value="DIAMINOBUTYRATE--2-OXOGLUTARATE AMINOTRANSFERASE"/>
    <property type="match status" value="1"/>
</dbReference>
<sequence length="441" mass="48056">MHEFEAVTQRESNARNYAVTFPTLFTSGEGIWLQDHTGKKYIDCLSCAGALSLGHNHPEVKQALLNFLASGHVQQVLDLTTPAKHQFINRLFNLLPPTFAQRAKIHFCSPCGADAVEAAMKLVRFATQRQPIVAFHGAYHGMTRGALAAMGNLFSKVNAGVGAEHIHFAPFPYRYRCPFGTDGTQTDQLAIDYLKNLLDDPESGVAKPAGVLVEIVQGEGGCIPASTEWLRALRDLTQQHHIPLIIDEVQTGLCRTGSMFAFQQADIVPDVLILSKAVGGGYPLSMIVYDQALDVWPKGIHDGTFRGNQIAMAAGEKTMEILQRDRLDDHARDMGARLSAGLHALAALHPEFGDIRGRGLMLGVEIIHPHGELGGQRNGELARRIKEAAFQRGMLLETGGRHAAVLRFLPPLIIGAQDVDNILNRLADAIADAKKIKRPAA</sequence>
<dbReference type="Gene3D" id="3.90.1150.10">
    <property type="entry name" value="Aspartate Aminotransferase, domain 1"/>
    <property type="match status" value="1"/>
</dbReference>
<evidence type="ECO:0000313" key="10">
    <source>
        <dbReference type="Proteomes" id="UP000624159"/>
    </source>
</evidence>
<comment type="cofactor">
    <cofactor evidence="1">
        <name>pyridoxal 5'-phosphate</name>
        <dbReference type="ChEBI" id="CHEBI:597326"/>
    </cofactor>
</comment>
<dbReference type="Gene3D" id="3.40.640.10">
    <property type="entry name" value="Type I PLP-dependent aspartate aminotransferase-like (Major domain)"/>
    <property type="match status" value="1"/>
</dbReference>
<evidence type="ECO:0000256" key="1">
    <source>
        <dbReference type="ARBA" id="ARBA00001933"/>
    </source>
</evidence>
<dbReference type="EMBL" id="JADULK010000013">
    <property type="protein sequence ID" value="MBH1931958.1"/>
    <property type="molecule type" value="Genomic_DNA"/>
</dbReference>
<dbReference type="PANTHER" id="PTHR43552">
    <property type="entry name" value="DIAMINOBUTYRATE--2-OXOGLUTARATE AMINOTRANSFERASE"/>
    <property type="match status" value="1"/>
</dbReference>
<protein>
    <submittedName>
        <fullName evidence="8">Diaminobutyrate--2-oxoglutarate aminotransferase</fullName>
        <ecNumber evidence="8">2.6.1.76</ecNumber>
    </submittedName>
    <submittedName>
        <fullName evidence="7">Diaminobutyrate--2-oxoglutarate transaminase family protein</fullName>
    </submittedName>
</protein>
<dbReference type="InterPro" id="IPR015421">
    <property type="entry name" value="PyrdxlP-dep_Trfase_major"/>
</dbReference>
<dbReference type="EMBL" id="LR134493">
    <property type="protein sequence ID" value="VEI70557.1"/>
    <property type="molecule type" value="Genomic_DNA"/>
</dbReference>
<name>A0A3S4X1L4_SERRU</name>
<keyword evidence="5 6" id="KW-0663">Pyridoxal phosphate</keyword>
<dbReference type="EC" id="2.6.1.76" evidence="8"/>
<dbReference type="NCBIfam" id="TIGR00709">
    <property type="entry name" value="dat"/>
    <property type="match status" value="1"/>
</dbReference>
<accession>A0A3S4X1L4</accession>
<reference evidence="7 10" key="2">
    <citation type="submission" date="2020-11" db="EMBL/GenBank/DDBJ databases">
        <title>Enhanced detection system for hospital associated transmission using whole genome sequencing surveillance.</title>
        <authorList>
            <person name="Harrison L.H."/>
            <person name="Van Tyne D."/>
            <person name="Marsh J.W."/>
            <person name="Griffith M.P."/>
            <person name="Snyder D.J."/>
            <person name="Cooper V.S."/>
            <person name="Mustapha M."/>
        </authorList>
    </citation>
    <scope>NUCLEOTIDE SEQUENCE [LARGE SCALE GENOMIC DNA]</scope>
    <source>
        <strain evidence="7 10">SER00230</strain>
    </source>
</reference>
<dbReference type="InterPro" id="IPR004637">
    <property type="entry name" value="Dat"/>
</dbReference>
<dbReference type="InterPro" id="IPR005814">
    <property type="entry name" value="Aminotrans_3"/>
</dbReference>